<dbReference type="EMBL" id="KP795539">
    <property type="protein sequence ID" value="AKN37553.1"/>
    <property type="molecule type" value="Genomic_DNA"/>
</dbReference>
<accession>A0A0H3ZMQ3</accession>
<evidence type="ECO:0000313" key="1">
    <source>
        <dbReference type="EMBL" id="AKN37553.1"/>
    </source>
</evidence>
<dbReference type="AlphaFoldDB" id="A0A0H3ZMQ3"/>
<reference evidence="1" key="1">
    <citation type="journal article" date="2015" name="MBio">
        <title>Eco-Evolutionary Dynamics of Episomes among Ecologically Cohesive Bacterial Populations.</title>
        <authorList>
            <person name="Xue H."/>
            <person name="Cordero O.X."/>
            <person name="Camas F.M."/>
            <person name="Trimble W."/>
            <person name="Meyer F."/>
            <person name="Guglielmini J."/>
            <person name="Rocha E.P."/>
            <person name="Polz M.F."/>
        </authorList>
    </citation>
    <scope>NUCLEOTIDE SEQUENCE</scope>
    <source>
        <strain evidence="1">5S_214</strain>
    </source>
</reference>
<name>A0A0H3ZMQ3_VIBSP</name>
<sequence length="40" mass="4841">MHYRRMKSAFLPSSKRLAYIDIIKFSTESSVWKYRKTKVS</sequence>
<proteinExistence type="predicted"/>
<protein>
    <submittedName>
        <fullName evidence="1">Uncharacterized protein</fullName>
    </submittedName>
</protein>
<organism evidence="1">
    <name type="scientific">Vibrio splendidus</name>
    <dbReference type="NCBI Taxonomy" id="29497"/>
    <lineage>
        <taxon>Bacteria</taxon>
        <taxon>Pseudomonadati</taxon>
        <taxon>Pseudomonadota</taxon>
        <taxon>Gammaproteobacteria</taxon>
        <taxon>Vibrionales</taxon>
        <taxon>Vibrionaceae</taxon>
        <taxon>Vibrio</taxon>
    </lineage>
</organism>